<feature type="transmembrane region" description="Helical" evidence="5">
    <location>
        <begin position="216"/>
        <end position="235"/>
    </location>
</feature>
<evidence type="ECO:0000256" key="2">
    <source>
        <dbReference type="ARBA" id="ARBA00022692"/>
    </source>
</evidence>
<evidence type="ECO:0000313" key="7">
    <source>
        <dbReference type="EMBL" id="RFP82519.1"/>
    </source>
</evidence>
<feature type="transmembrane region" description="Helical" evidence="5">
    <location>
        <begin position="145"/>
        <end position="168"/>
    </location>
</feature>
<keyword evidence="2 5" id="KW-0812">Transmembrane</keyword>
<feature type="transmembrane region" description="Helical" evidence="5">
    <location>
        <begin position="284"/>
        <end position="308"/>
    </location>
</feature>
<feature type="domain" description="Integral membrane bound transporter" evidence="6">
    <location>
        <begin position="203"/>
        <end position="329"/>
    </location>
</feature>
<feature type="transmembrane region" description="Helical" evidence="5">
    <location>
        <begin position="189"/>
        <end position="210"/>
    </location>
</feature>
<name>A0A372EPH3_9BURK</name>
<accession>A0A372EPH3</accession>
<dbReference type="InterPro" id="IPR049453">
    <property type="entry name" value="Memb_transporter_dom"/>
</dbReference>
<evidence type="ECO:0000256" key="3">
    <source>
        <dbReference type="ARBA" id="ARBA00022989"/>
    </source>
</evidence>
<comment type="subcellular location">
    <subcellularLocation>
        <location evidence="1">Membrane</location>
        <topology evidence="1">Multi-pass membrane protein</topology>
    </subcellularLocation>
</comment>
<dbReference type="Pfam" id="PF13515">
    <property type="entry name" value="FUSC_2"/>
    <property type="match status" value="1"/>
</dbReference>
<keyword evidence="3 5" id="KW-1133">Transmembrane helix</keyword>
<dbReference type="Proteomes" id="UP000261931">
    <property type="component" value="Unassembled WGS sequence"/>
</dbReference>
<evidence type="ECO:0000256" key="1">
    <source>
        <dbReference type="ARBA" id="ARBA00004141"/>
    </source>
</evidence>
<protein>
    <submittedName>
        <fullName evidence="7">FUSC family protein</fullName>
    </submittedName>
</protein>
<keyword evidence="8" id="KW-1185">Reference proteome</keyword>
<gene>
    <name evidence="7" type="ORF">DY262_01425</name>
</gene>
<dbReference type="AlphaFoldDB" id="A0A372EPH3"/>
<keyword evidence="4 5" id="KW-0472">Membrane</keyword>
<dbReference type="RefSeq" id="WP_116957207.1">
    <property type="nucleotide sequence ID" value="NZ_QVLS01000001.1"/>
</dbReference>
<feature type="transmembrane region" description="Helical" evidence="5">
    <location>
        <begin position="123"/>
        <end position="139"/>
    </location>
</feature>
<evidence type="ECO:0000256" key="4">
    <source>
        <dbReference type="ARBA" id="ARBA00023136"/>
    </source>
</evidence>
<comment type="caution">
    <text evidence="7">The sequence shown here is derived from an EMBL/GenBank/DDBJ whole genome shotgun (WGS) entry which is preliminary data.</text>
</comment>
<feature type="transmembrane region" description="Helical" evidence="5">
    <location>
        <begin position="73"/>
        <end position="92"/>
    </location>
</feature>
<feature type="transmembrane region" description="Helical" evidence="5">
    <location>
        <begin position="98"/>
        <end position="118"/>
    </location>
</feature>
<proteinExistence type="predicted"/>
<evidence type="ECO:0000259" key="6">
    <source>
        <dbReference type="Pfam" id="PF13515"/>
    </source>
</evidence>
<feature type="transmembrane region" description="Helical" evidence="5">
    <location>
        <begin position="247"/>
        <end position="272"/>
    </location>
</feature>
<dbReference type="EMBL" id="QVLS01000001">
    <property type="protein sequence ID" value="RFP82519.1"/>
    <property type="molecule type" value="Genomic_DNA"/>
</dbReference>
<evidence type="ECO:0000256" key="5">
    <source>
        <dbReference type="SAM" id="Phobius"/>
    </source>
</evidence>
<reference evidence="7 8" key="1">
    <citation type="submission" date="2018-08" db="EMBL/GenBank/DDBJ databases">
        <title>Hydrogenophaga sp. LA-38 isolated from sludge.</title>
        <authorList>
            <person name="Im W.-T."/>
        </authorList>
    </citation>
    <scope>NUCLEOTIDE SEQUENCE [LARGE SCALE GENOMIC DNA]</scope>
    <source>
        <strain evidence="7 8">LA-38</strain>
    </source>
</reference>
<sequence>MALKPFLLNEWRQLARVNRSDRPWEMPVAAALASGLPIFIGAAYGELGLGLAGSLGGLVFLHLPATRLAHRMAWLMACAFGMGCSYALGLLGHLVPPLVVPLLMLITVLVTMVCRFYAAPPPGSLFFVMAAAIGAYSPVHGRDAILQVGAVALGTVLAVAIAFFYSLHIVSRHGVPAPSAPAQPGFDHVVVDSVMIGGFVGLSLVAAHALQLDRPYWVPVSCLAIIQGASLRAAWTRQVQRTLGTALGLLVFLGIVQLPLGPWTVAAVVTALTLVIETLVVRHYGLAAVFITPLALLLAEAGQGFVAAPQPLMQARLMDTVVGSTLGLVGAACLHSPRIRAAVGAGLRRLLPEGPPR</sequence>
<dbReference type="GO" id="GO:0016020">
    <property type="term" value="C:membrane"/>
    <property type="evidence" value="ECO:0007669"/>
    <property type="project" value="UniProtKB-SubCell"/>
</dbReference>
<evidence type="ECO:0000313" key="8">
    <source>
        <dbReference type="Proteomes" id="UP000261931"/>
    </source>
</evidence>
<feature type="transmembrane region" description="Helical" evidence="5">
    <location>
        <begin position="28"/>
        <end position="61"/>
    </location>
</feature>
<organism evidence="7 8">
    <name type="scientific">Hydrogenophaga borbori</name>
    <dbReference type="NCBI Taxonomy" id="2294117"/>
    <lineage>
        <taxon>Bacteria</taxon>
        <taxon>Pseudomonadati</taxon>
        <taxon>Pseudomonadota</taxon>
        <taxon>Betaproteobacteria</taxon>
        <taxon>Burkholderiales</taxon>
        <taxon>Comamonadaceae</taxon>
        <taxon>Hydrogenophaga</taxon>
    </lineage>
</organism>